<proteinExistence type="predicted"/>
<evidence type="ECO:0000259" key="2">
    <source>
        <dbReference type="Pfam" id="PF03412"/>
    </source>
</evidence>
<reference evidence="3 4" key="1">
    <citation type="submission" date="2019-04" db="EMBL/GenBank/DDBJ databases">
        <authorList>
            <person name="Feng G."/>
            <person name="Zhu H."/>
        </authorList>
    </citation>
    <scope>NUCLEOTIDE SEQUENCE [LARGE SCALE GENOMIC DNA]</scope>
    <source>
        <strain evidence="3 4">6HR-1</strain>
    </source>
</reference>
<gene>
    <name evidence="3" type="ORF">EU555_05200</name>
</gene>
<dbReference type="GO" id="GO:0006508">
    <property type="term" value="P:proteolysis"/>
    <property type="evidence" value="ECO:0007669"/>
    <property type="project" value="InterPro"/>
</dbReference>
<feature type="domain" description="Peptidase C39" evidence="2">
    <location>
        <begin position="25"/>
        <end position="109"/>
    </location>
</feature>
<feature type="compositionally biased region" description="Low complexity" evidence="1">
    <location>
        <begin position="126"/>
        <end position="139"/>
    </location>
</feature>
<evidence type="ECO:0000313" key="4">
    <source>
        <dbReference type="Proteomes" id="UP000297535"/>
    </source>
</evidence>
<dbReference type="EMBL" id="SRLB01000004">
    <property type="protein sequence ID" value="TGE01341.1"/>
    <property type="molecule type" value="Genomic_DNA"/>
</dbReference>
<dbReference type="InterPro" id="IPR005074">
    <property type="entry name" value="Peptidase_C39"/>
</dbReference>
<feature type="region of interest" description="Disordered" evidence="1">
    <location>
        <begin position="116"/>
        <end position="212"/>
    </location>
</feature>
<keyword evidence="4" id="KW-1185">Reference proteome</keyword>
<evidence type="ECO:0000256" key="1">
    <source>
        <dbReference type="SAM" id="MobiDB-lite"/>
    </source>
</evidence>
<accession>A0A4Z0NVJ0</accession>
<dbReference type="Proteomes" id="UP000297535">
    <property type="component" value="Unassembled WGS sequence"/>
</dbReference>
<name>A0A4Z0NVJ0_9HYPH</name>
<dbReference type="GO" id="GO:0016020">
    <property type="term" value="C:membrane"/>
    <property type="evidence" value="ECO:0007669"/>
    <property type="project" value="InterPro"/>
</dbReference>
<evidence type="ECO:0000313" key="3">
    <source>
        <dbReference type="EMBL" id="TGE01341.1"/>
    </source>
</evidence>
<dbReference type="Pfam" id="PF03412">
    <property type="entry name" value="Peptidase_C39"/>
    <property type="match status" value="1"/>
</dbReference>
<sequence length="212" mass="22646">MGVDLSIRAVRPSRGGVQSSHDKSEDAHDSRVAALIIVAALFRRPIDGRSIVHEAGKPGRSLTLDDLVLAARRHQFRARAARTTLERLAVTPLPAIGRDRAGLFFVLAHRQPLRPTGVGTDRRAPRPAAAAGACAGARGLSERERPSPEGRQHVRHLRDRAHAGAASHVAALSRPAGDLGVFLPPQPVETGLPLVPETSEPPKQGSGHDTRR</sequence>
<feature type="compositionally biased region" description="Basic and acidic residues" evidence="1">
    <location>
        <begin position="140"/>
        <end position="152"/>
    </location>
</feature>
<dbReference type="GO" id="GO:0005524">
    <property type="term" value="F:ATP binding"/>
    <property type="evidence" value="ECO:0007669"/>
    <property type="project" value="InterPro"/>
</dbReference>
<dbReference type="Gene3D" id="3.90.70.10">
    <property type="entry name" value="Cysteine proteinases"/>
    <property type="match status" value="1"/>
</dbReference>
<organism evidence="3 4">
    <name type="scientific">Methylobacterium nonmethylotrophicum</name>
    <dbReference type="NCBI Taxonomy" id="1141884"/>
    <lineage>
        <taxon>Bacteria</taxon>
        <taxon>Pseudomonadati</taxon>
        <taxon>Pseudomonadota</taxon>
        <taxon>Alphaproteobacteria</taxon>
        <taxon>Hyphomicrobiales</taxon>
        <taxon>Methylobacteriaceae</taxon>
        <taxon>Methylobacterium</taxon>
    </lineage>
</organism>
<protein>
    <recommendedName>
        <fullName evidence="2">Peptidase C39 domain-containing protein</fullName>
    </recommendedName>
</protein>
<dbReference type="AlphaFoldDB" id="A0A4Z0NVJ0"/>
<dbReference type="GO" id="GO:0008233">
    <property type="term" value="F:peptidase activity"/>
    <property type="evidence" value="ECO:0007669"/>
    <property type="project" value="InterPro"/>
</dbReference>
<comment type="caution">
    <text evidence="3">The sequence shown here is derived from an EMBL/GenBank/DDBJ whole genome shotgun (WGS) entry which is preliminary data.</text>
</comment>